<protein>
    <submittedName>
        <fullName evidence="2">Uncharacterized protein</fullName>
    </submittedName>
</protein>
<feature type="region of interest" description="Disordered" evidence="1">
    <location>
        <begin position="92"/>
        <end position="133"/>
    </location>
</feature>
<dbReference type="EMBL" id="UXSR01001453">
    <property type="protein sequence ID" value="VDD78282.1"/>
    <property type="molecule type" value="Genomic_DNA"/>
</dbReference>
<reference evidence="2 3" key="1">
    <citation type="submission" date="2018-10" db="EMBL/GenBank/DDBJ databases">
        <authorList>
            <consortium name="Pathogen Informatics"/>
        </authorList>
    </citation>
    <scope>NUCLEOTIDE SEQUENCE [LARGE SCALE GENOMIC DNA]</scope>
</reference>
<name>A0A3P6GTA6_MESCO</name>
<gene>
    <name evidence="2" type="ORF">MCOS_LOCUS4285</name>
</gene>
<dbReference type="AlphaFoldDB" id="A0A3P6GTA6"/>
<keyword evidence="3" id="KW-1185">Reference proteome</keyword>
<proteinExistence type="predicted"/>
<accession>A0A3P6GTA6</accession>
<organism evidence="2 3">
    <name type="scientific">Mesocestoides corti</name>
    <name type="common">Flatworm</name>
    <dbReference type="NCBI Taxonomy" id="53468"/>
    <lineage>
        <taxon>Eukaryota</taxon>
        <taxon>Metazoa</taxon>
        <taxon>Spiralia</taxon>
        <taxon>Lophotrochozoa</taxon>
        <taxon>Platyhelminthes</taxon>
        <taxon>Cestoda</taxon>
        <taxon>Eucestoda</taxon>
        <taxon>Cyclophyllidea</taxon>
        <taxon>Mesocestoididae</taxon>
        <taxon>Mesocestoides</taxon>
    </lineage>
</organism>
<feature type="region of interest" description="Disordered" evidence="1">
    <location>
        <begin position="12"/>
        <end position="38"/>
    </location>
</feature>
<sequence length="175" mass="18747">MKSVIERLKLRSPSRSRVQALEAPPPGQQPLTNRPNPKAGLIGVSLARAMATCKSEVVAVKPAPPHMPLPPLNPIPHIRVLRTCSPLLATTLGSTDGRRASTSRFHATTDEASIRKRSATTPSCHSSRAIPNLPKSSSLGSKLCVPSLWTPQCHRSPSTAPPSCSLTTRADREFP</sequence>
<dbReference type="Proteomes" id="UP000267029">
    <property type="component" value="Unassembled WGS sequence"/>
</dbReference>
<feature type="compositionally biased region" description="Polar residues" evidence="1">
    <location>
        <begin position="152"/>
        <end position="168"/>
    </location>
</feature>
<evidence type="ECO:0000313" key="2">
    <source>
        <dbReference type="EMBL" id="VDD78282.1"/>
    </source>
</evidence>
<evidence type="ECO:0000313" key="3">
    <source>
        <dbReference type="Proteomes" id="UP000267029"/>
    </source>
</evidence>
<evidence type="ECO:0000256" key="1">
    <source>
        <dbReference type="SAM" id="MobiDB-lite"/>
    </source>
</evidence>
<feature type="region of interest" description="Disordered" evidence="1">
    <location>
        <begin position="152"/>
        <end position="175"/>
    </location>
</feature>